<evidence type="ECO:0000313" key="1">
    <source>
        <dbReference type="EMBL" id="HDX30457.1"/>
    </source>
</evidence>
<dbReference type="GO" id="GO:0004553">
    <property type="term" value="F:hydrolase activity, hydrolyzing O-glycosyl compounds"/>
    <property type="evidence" value="ECO:0007669"/>
    <property type="project" value="TreeGrafter"/>
</dbReference>
<reference evidence="1" key="1">
    <citation type="journal article" date="2020" name="mSystems">
        <title>Genome- and Community-Level Interaction Insights into Carbon Utilization and Element Cycling Functions of Hydrothermarchaeota in Hydrothermal Sediment.</title>
        <authorList>
            <person name="Zhou Z."/>
            <person name="Liu Y."/>
            <person name="Xu W."/>
            <person name="Pan J."/>
            <person name="Luo Z.H."/>
            <person name="Li M."/>
        </authorList>
    </citation>
    <scope>NUCLEOTIDE SEQUENCE [LARGE SCALE GENOMIC DNA]</scope>
    <source>
        <strain evidence="1">SpSt-289</strain>
    </source>
</reference>
<name>A0A7C1FE43_9CHLR</name>
<proteinExistence type="predicted"/>
<accession>A0A7C1FE43</accession>
<comment type="caution">
    <text evidence="1">The sequence shown here is derived from an EMBL/GenBank/DDBJ whole genome shotgun (WGS) entry which is preliminary data.</text>
</comment>
<dbReference type="SUPFAM" id="SSF51445">
    <property type="entry name" value="(Trans)glycosidases"/>
    <property type="match status" value="1"/>
</dbReference>
<dbReference type="InterPro" id="IPR017853">
    <property type="entry name" value="GH"/>
</dbReference>
<dbReference type="Gene3D" id="3.20.20.80">
    <property type="entry name" value="Glycosidases"/>
    <property type="match status" value="1"/>
</dbReference>
<dbReference type="InterPro" id="IPR051923">
    <property type="entry name" value="Glycosyl_Hydrolase_39"/>
</dbReference>
<sequence length="152" mass="16964">MVTAVITVLGAMLLTWLIALWFRGSHHQPILAQPSAPLLGMHIARGDAAHMLAAREAGAEFVVVVFSWRDIEPVPNYFYWETPDAALRAADFAGIQVVARLDRPPQWALDTTSPTPWDLDAYAAFVHHVIARYGERLAGVRVPLCPRTLLWR</sequence>
<dbReference type="PANTHER" id="PTHR12631:SF10">
    <property type="entry name" value="BETA-XYLOSIDASE-LIKE PROTEIN-RELATED"/>
    <property type="match status" value="1"/>
</dbReference>
<evidence type="ECO:0008006" key="2">
    <source>
        <dbReference type="Google" id="ProtNLM"/>
    </source>
</evidence>
<protein>
    <recommendedName>
        <fullName evidence="2">Glycoside hydrolase family 42 N-terminal domain-containing protein</fullName>
    </recommendedName>
</protein>
<gene>
    <name evidence="1" type="ORF">ENQ20_03075</name>
</gene>
<dbReference type="AlphaFoldDB" id="A0A7C1FE43"/>
<dbReference type="EMBL" id="DSMG01000038">
    <property type="protein sequence ID" value="HDX30457.1"/>
    <property type="molecule type" value="Genomic_DNA"/>
</dbReference>
<dbReference type="PANTHER" id="PTHR12631">
    <property type="entry name" value="ALPHA-L-IDURONIDASE"/>
    <property type="match status" value="1"/>
</dbReference>
<organism evidence="1">
    <name type="scientific">Caldilinea aerophila</name>
    <dbReference type="NCBI Taxonomy" id="133453"/>
    <lineage>
        <taxon>Bacteria</taxon>
        <taxon>Bacillati</taxon>
        <taxon>Chloroflexota</taxon>
        <taxon>Caldilineae</taxon>
        <taxon>Caldilineales</taxon>
        <taxon>Caldilineaceae</taxon>
        <taxon>Caldilinea</taxon>
    </lineage>
</organism>